<dbReference type="PROSITE" id="PS50109">
    <property type="entry name" value="HIS_KIN"/>
    <property type="match status" value="1"/>
</dbReference>
<evidence type="ECO:0000256" key="4">
    <source>
        <dbReference type="ARBA" id="ARBA00022679"/>
    </source>
</evidence>
<protein>
    <recommendedName>
        <fullName evidence="2">histidine kinase</fullName>
        <ecNumber evidence="2">2.7.13.3</ecNumber>
    </recommendedName>
</protein>
<dbReference type="Gene3D" id="3.30.565.10">
    <property type="entry name" value="Histidine kinase-like ATPase, C-terminal domain"/>
    <property type="match status" value="1"/>
</dbReference>
<name>A0A011RIM5_ACCRE</name>
<evidence type="ECO:0000259" key="9">
    <source>
        <dbReference type="PROSITE" id="PS50112"/>
    </source>
</evidence>
<dbReference type="EC" id="2.7.13.3" evidence="2"/>
<evidence type="ECO:0000313" key="11">
    <source>
        <dbReference type="Proteomes" id="UP000022141"/>
    </source>
</evidence>
<dbReference type="NCBIfam" id="TIGR00229">
    <property type="entry name" value="sensory_box"/>
    <property type="match status" value="1"/>
</dbReference>
<evidence type="ECO:0000256" key="2">
    <source>
        <dbReference type="ARBA" id="ARBA00012438"/>
    </source>
</evidence>
<dbReference type="Pfam" id="PF08447">
    <property type="entry name" value="PAS_3"/>
    <property type="match status" value="1"/>
</dbReference>
<dbReference type="InterPro" id="IPR003594">
    <property type="entry name" value="HATPase_dom"/>
</dbReference>
<comment type="catalytic activity">
    <reaction evidence="1">
        <text>ATP + protein L-histidine = ADP + protein N-phospho-L-histidine.</text>
        <dbReference type="EC" id="2.7.13.3"/>
    </reaction>
</comment>
<feature type="coiled-coil region" evidence="6">
    <location>
        <begin position="289"/>
        <end position="320"/>
    </location>
</feature>
<dbReference type="PRINTS" id="PR00344">
    <property type="entry name" value="BCTRLSENSOR"/>
</dbReference>
<dbReference type="InterPro" id="IPR005467">
    <property type="entry name" value="His_kinase_dom"/>
</dbReference>
<feature type="domain" description="Histidine kinase" evidence="8">
    <location>
        <begin position="327"/>
        <end position="542"/>
    </location>
</feature>
<dbReference type="CDD" id="cd00130">
    <property type="entry name" value="PAS"/>
    <property type="match status" value="1"/>
</dbReference>
<keyword evidence="3" id="KW-0597">Phosphoprotein</keyword>
<dbReference type="PATRIC" id="fig|1454004.3.peg.391"/>
<reference evidence="10" key="1">
    <citation type="submission" date="2014-02" db="EMBL/GenBank/DDBJ databases">
        <title>Expanding our view of genomic diversity in Candidatus Accumulibacter clades.</title>
        <authorList>
            <person name="Skennerton C.T."/>
            <person name="Barr J.J."/>
            <person name="Slater F.R."/>
            <person name="Bond P.L."/>
            <person name="Tyson G.W."/>
        </authorList>
    </citation>
    <scope>NUCLEOTIDE SEQUENCE [LARGE SCALE GENOMIC DNA]</scope>
</reference>
<dbReference type="SMART" id="SM00091">
    <property type="entry name" value="PAS"/>
    <property type="match status" value="2"/>
</dbReference>
<dbReference type="Pfam" id="PF02518">
    <property type="entry name" value="HATPase_c"/>
    <property type="match status" value="1"/>
</dbReference>
<dbReference type="Gene3D" id="3.30.450.20">
    <property type="entry name" value="PAS domain"/>
    <property type="match status" value="2"/>
</dbReference>
<accession>A0A011RIM5</accession>
<dbReference type="InterPro" id="IPR003661">
    <property type="entry name" value="HisK_dim/P_dom"/>
</dbReference>
<dbReference type="InterPro" id="IPR000014">
    <property type="entry name" value="PAS"/>
</dbReference>
<evidence type="ECO:0000256" key="1">
    <source>
        <dbReference type="ARBA" id="ARBA00000085"/>
    </source>
</evidence>
<dbReference type="InterPro" id="IPR013655">
    <property type="entry name" value="PAS_fold_3"/>
</dbReference>
<dbReference type="SMART" id="SM00387">
    <property type="entry name" value="HATPase_c"/>
    <property type="match status" value="1"/>
</dbReference>
<dbReference type="SUPFAM" id="SSF47384">
    <property type="entry name" value="Homodimeric domain of signal transducing histidine kinase"/>
    <property type="match status" value="1"/>
</dbReference>
<dbReference type="InterPro" id="IPR013656">
    <property type="entry name" value="PAS_4"/>
</dbReference>
<evidence type="ECO:0000313" key="10">
    <source>
        <dbReference type="EMBL" id="EXI91039.1"/>
    </source>
</evidence>
<dbReference type="InterPro" id="IPR036097">
    <property type="entry name" value="HisK_dim/P_sf"/>
</dbReference>
<dbReference type="PANTHER" id="PTHR43304">
    <property type="entry name" value="PHYTOCHROME-LIKE PROTEIN CPH1"/>
    <property type="match status" value="1"/>
</dbReference>
<feature type="compositionally biased region" description="Basic and acidic residues" evidence="7">
    <location>
        <begin position="13"/>
        <end position="26"/>
    </location>
</feature>
<proteinExistence type="predicted"/>
<feature type="region of interest" description="Disordered" evidence="7">
    <location>
        <begin position="1"/>
        <end position="26"/>
    </location>
</feature>
<keyword evidence="11" id="KW-1185">Reference proteome</keyword>
<evidence type="ECO:0000256" key="5">
    <source>
        <dbReference type="ARBA" id="ARBA00022777"/>
    </source>
</evidence>
<dbReference type="Pfam" id="PF00512">
    <property type="entry name" value="HisKA"/>
    <property type="match status" value="1"/>
</dbReference>
<dbReference type="InterPro" id="IPR036890">
    <property type="entry name" value="HATPase_C_sf"/>
</dbReference>
<dbReference type="Proteomes" id="UP000022141">
    <property type="component" value="Unassembled WGS sequence"/>
</dbReference>
<evidence type="ECO:0000256" key="3">
    <source>
        <dbReference type="ARBA" id="ARBA00022553"/>
    </source>
</evidence>
<evidence type="ECO:0000256" key="7">
    <source>
        <dbReference type="SAM" id="MobiDB-lite"/>
    </source>
</evidence>
<dbReference type="eggNOG" id="COG4251">
    <property type="taxonomic scope" value="Bacteria"/>
</dbReference>
<keyword evidence="4 10" id="KW-0808">Transferase</keyword>
<dbReference type="InterPro" id="IPR035965">
    <property type="entry name" value="PAS-like_dom_sf"/>
</dbReference>
<dbReference type="GO" id="GO:0000155">
    <property type="term" value="F:phosphorelay sensor kinase activity"/>
    <property type="evidence" value="ECO:0007669"/>
    <property type="project" value="InterPro"/>
</dbReference>
<keyword evidence="6" id="KW-0175">Coiled coil</keyword>
<comment type="caution">
    <text evidence="10">The sequence shown here is derived from an EMBL/GenBank/DDBJ whole genome shotgun (WGS) entry which is preliminary data.</text>
</comment>
<dbReference type="PANTHER" id="PTHR43304:SF1">
    <property type="entry name" value="PAC DOMAIN-CONTAINING PROTEIN"/>
    <property type="match status" value="1"/>
</dbReference>
<dbReference type="SUPFAM" id="SSF55785">
    <property type="entry name" value="PYP-like sensor domain (PAS domain)"/>
    <property type="match status" value="2"/>
</dbReference>
<dbReference type="InterPro" id="IPR052162">
    <property type="entry name" value="Sensor_kinase/Photoreceptor"/>
</dbReference>
<dbReference type="eggNOG" id="COG2202">
    <property type="taxonomic scope" value="Bacteria"/>
</dbReference>
<feature type="domain" description="PAS" evidence="9">
    <location>
        <begin position="175"/>
        <end position="245"/>
    </location>
</feature>
<dbReference type="EMBL" id="JEMY01000003">
    <property type="protein sequence ID" value="EXI91039.1"/>
    <property type="molecule type" value="Genomic_DNA"/>
</dbReference>
<dbReference type="STRING" id="1454004.AW11_00380"/>
<dbReference type="SUPFAM" id="SSF55874">
    <property type="entry name" value="ATPase domain of HSP90 chaperone/DNA topoisomerase II/histidine kinase"/>
    <property type="match status" value="1"/>
</dbReference>
<dbReference type="InterPro" id="IPR004358">
    <property type="entry name" value="Sig_transdc_His_kin-like_C"/>
</dbReference>
<dbReference type="Gene3D" id="2.10.70.100">
    <property type="match status" value="1"/>
</dbReference>
<gene>
    <name evidence="10" type="primary">cph1_3</name>
    <name evidence="10" type="ORF">AW11_00380</name>
</gene>
<dbReference type="AlphaFoldDB" id="A0A011RIM5"/>
<dbReference type="Pfam" id="PF08448">
    <property type="entry name" value="PAS_4"/>
    <property type="match status" value="1"/>
</dbReference>
<sequence>MGRLRGTEAVTEPPEHPDNPDHGERSRRALLSVLEDQQQAENALRASEARLNEAQRLAHVGSWSLDLTTSRLSGSAELYRIFEIAPQSVVASYEDFLHVIHPDDRAAVDAARRQSLATRAPYVIVHRLLFPGARVKHVEERGETVCASDGSPLYRLGTVQDISERVAKAAELEHLHGMLAALVEGSLDAIFVKDEDGRYLIGNRALADLVGQSPDAVVHADDFALFPREVAERFRADDRRIMASGQVESYEENVRVGGRSAPYLTTKGPLIIAGEVRGVFGITRDVSLLKDVQTDLTRARDELEERVRERTRQLAAANRELETFAYAVAHDLKAPLRGIAGYSHMLADDYRAQLDADGQQFLANIARGIEQMNDLIDDLLAYSRLERCALRCVTVALRPLVDEVLADLHGVIGQQGARIEIDLDQLAVCADPQGLTVVVRNLIDNAVKFSAAVPSPLIRISGQRCGHSTKLAIEDNGIGFDMRFHDRIFEMFQRLQRSEDYAGTGVGLALVRKAMQRMGGRVYAESTPGQGSVFRLEFPDGKAGAAEA</sequence>
<dbReference type="SMART" id="SM00388">
    <property type="entry name" value="HisKA"/>
    <property type="match status" value="1"/>
</dbReference>
<keyword evidence="5" id="KW-0418">Kinase</keyword>
<dbReference type="CDD" id="cd00082">
    <property type="entry name" value="HisKA"/>
    <property type="match status" value="1"/>
</dbReference>
<dbReference type="PROSITE" id="PS50112">
    <property type="entry name" value="PAS"/>
    <property type="match status" value="1"/>
</dbReference>
<organism evidence="10 11">
    <name type="scientific">Accumulibacter regalis</name>
    <dbReference type="NCBI Taxonomy" id="522306"/>
    <lineage>
        <taxon>Bacteria</taxon>
        <taxon>Pseudomonadati</taxon>
        <taxon>Pseudomonadota</taxon>
        <taxon>Betaproteobacteria</taxon>
        <taxon>Candidatus Accumulibacter</taxon>
    </lineage>
</organism>
<dbReference type="Gene3D" id="1.10.287.130">
    <property type="match status" value="1"/>
</dbReference>
<evidence type="ECO:0000256" key="6">
    <source>
        <dbReference type="SAM" id="Coils"/>
    </source>
</evidence>
<evidence type="ECO:0000259" key="8">
    <source>
        <dbReference type="PROSITE" id="PS50109"/>
    </source>
</evidence>